<gene>
    <name evidence="1" type="ORF">DFQ45_103185</name>
</gene>
<dbReference type="AlphaFoldDB" id="A0A4R6U3M2"/>
<accession>A0A4R6U3M2</accession>
<protein>
    <submittedName>
        <fullName evidence="1">Uncharacterized protein</fullName>
    </submittedName>
</protein>
<sequence>MQQISRIDRAVDALRSRSTLFLLAGLAAGWLLFSRPVPPGIMLVTFHNQSDMMIHSIHLEFGFNLNQSDLLMLQLRPGESRTIAINHVPGRGFNTEASYADGHVQSFCANRGITGQYQSVVLQR</sequence>
<name>A0A4R6U3M2_9GAMM</name>
<dbReference type="Proteomes" id="UP000294575">
    <property type="component" value="Unassembled WGS sequence"/>
</dbReference>
<evidence type="ECO:0000313" key="1">
    <source>
        <dbReference type="EMBL" id="TDQ39015.1"/>
    </source>
</evidence>
<organism evidence="1 2">
    <name type="scientific">Thiopseudomonas denitrificans</name>
    <dbReference type="NCBI Taxonomy" id="1501432"/>
    <lineage>
        <taxon>Bacteria</taxon>
        <taxon>Pseudomonadati</taxon>
        <taxon>Pseudomonadota</taxon>
        <taxon>Gammaproteobacteria</taxon>
        <taxon>Pseudomonadales</taxon>
        <taxon>Pseudomonadaceae</taxon>
        <taxon>Thiopseudomonas</taxon>
    </lineage>
</organism>
<dbReference type="EMBL" id="SNYK01000003">
    <property type="protein sequence ID" value="TDQ39015.1"/>
    <property type="molecule type" value="Genomic_DNA"/>
</dbReference>
<evidence type="ECO:0000313" key="2">
    <source>
        <dbReference type="Proteomes" id="UP000294575"/>
    </source>
</evidence>
<reference evidence="1 2" key="1">
    <citation type="submission" date="2019-03" db="EMBL/GenBank/DDBJ databases">
        <title>Genomic Encyclopedia of Type Strains, Phase IV (KMG-IV): sequencing the most valuable type-strain genomes for metagenomic binning, comparative biology and taxonomic classification.</title>
        <authorList>
            <person name="Goeker M."/>
        </authorList>
    </citation>
    <scope>NUCLEOTIDE SEQUENCE [LARGE SCALE GENOMIC DNA]</scope>
    <source>
        <strain evidence="1 2">DSM 28679</strain>
    </source>
</reference>
<dbReference type="OrthoDB" id="5624633at2"/>
<proteinExistence type="predicted"/>
<keyword evidence="2" id="KW-1185">Reference proteome</keyword>
<dbReference type="RefSeq" id="WP_101497680.1">
    <property type="nucleotide sequence ID" value="NZ_LNJZ01000009.1"/>
</dbReference>
<comment type="caution">
    <text evidence="1">The sequence shown here is derived from an EMBL/GenBank/DDBJ whole genome shotgun (WGS) entry which is preliminary data.</text>
</comment>